<dbReference type="GO" id="GO:0043107">
    <property type="term" value="P:type IV pilus-dependent motility"/>
    <property type="evidence" value="ECO:0007669"/>
    <property type="project" value="TreeGrafter"/>
</dbReference>
<dbReference type="STRING" id="1058.SAMN05421783_101388"/>
<sequence>MASRCRVDTLVSLGLHQCNIPWSKDIPTRSHRLERRYLRRLEYDRARGFSLVELMIVVAIIGILASLAVPAYQNYVVRARVSEGLGLMSGAKPAIAAHYASTGSMPASLEDLGWGGINSSDPGFGKTKTERALFEDVFGFESDLWSHLEWQVKSNCPTAGNCGLLVLRTIGSKVTGNVDIGLCLQAKGTDGGVRFRCIVNDQVARRPFVPAVCRNGNADDFTTW</sequence>
<dbReference type="Proteomes" id="UP000198816">
    <property type="component" value="Unassembled WGS sequence"/>
</dbReference>
<dbReference type="PANTHER" id="PTHR30093">
    <property type="entry name" value="GENERAL SECRETION PATHWAY PROTEIN G"/>
    <property type="match status" value="1"/>
</dbReference>
<gene>
    <name evidence="5" type="ORF">SAMN05421783_101388</name>
</gene>
<evidence type="ECO:0000313" key="6">
    <source>
        <dbReference type="Proteomes" id="UP000198816"/>
    </source>
</evidence>
<dbReference type="OrthoDB" id="5918848at2"/>
<keyword evidence="6" id="KW-1185">Reference proteome</keyword>
<organism evidence="5 6">
    <name type="scientific">Thiocapsa roseopersicina</name>
    <dbReference type="NCBI Taxonomy" id="1058"/>
    <lineage>
        <taxon>Bacteria</taxon>
        <taxon>Pseudomonadati</taxon>
        <taxon>Pseudomonadota</taxon>
        <taxon>Gammaproteobacteria</taxon>
        <taxon>Chromatiales</taxon>
        <taxon>Chromatiaceae</taxon>
        <taxon>Thiocapsa</taxon>
    </lineage>
</organism>
<evidence type="ECO:0000256" key="2">
    <source>
        <dbReference type="ARBA" id="ARBA00022481"/>
    </source>
</evidence>
<dbReference type="Pfam" id="PF07963">
    <property type="entry name" value="N_methyl"/>
    <property type="match status" value="1"/>
</dbReference>
<dbReference type="PROSITE" id="PS00409">
    <property type="entry name" value="PROKAR_NTER_METHYL"/>
    <property type="match status" value="1"/>
</dbReference>
<name>A0A1H2QQT4_THIRO</name>
<evidence type="ECO:0000313" key="5">
    <source>
        <dbReference type="EMBL" id="SDW09563.1"/>
    </source>
</evidence>
<keyword evidence="4" id="KW-0812">Transmembrane</keyword>
<dbReference type="Pfam" id="PF00114">
    <property type="entry name" value="Pilin"/>
    <property type="match status" value="1"/>
</dbReference>
<evidence type="ECO:0000256" key="3">
    <source>
        <dbReference type="RuleBase" id="RU000389"/>
    </source>
</evidence>
<dbReference type="AlphaFoldDB" id="A0A1H2QQT4"/>
<dbReference type="PANTHER" id="PTHR30093:SF34">
    <property type="entry name" value="PREPILIN PEPTIDASE-DEPENDENT PROTEIN D"/>
    <property type="match status" value="1"/>
</dbReference>
<dbReference type="InterPro" id="IPR012902">
    <property type="entry name" value="N_methyl_site"/>
</dbReference>
<comment type="similarity">
    <text evidence="1 3">Belongs to the N-Me-Phe pilin family.</text>
</comment>
<keyword evidence="2" id="KW-0488">Methylation</keyword>
<dbReference type="SUPFAM" id="SSF54523">
    <property type="entry name" value="Pili subunits"/>
    <property type="match status" value="1"/>
</dbReference>
<evidence type="ECO:0000256" key="4">
    <source>
        <dbReference type="SAM" id="Phobius"/>
    </source>
</evidence>
<dbReference type="GO" id="GO:0044096">
    <property type="term" value="C:type IV pilus"/>
    <property type="evidence" value="ECO:0007669"/>
    <property type="project" value="TreeGrafter"/>
</dbReference>
<accession>A0A1H2QQT4</accession>
<keyword evidence="4" id="KW-0472">Membrane</keyword>
<dbReference type="EMBL" id="FNNZ01000001">
    <property type="protein sequence ID" value="SDW09563.1"/>
    <property type="molecule type" value="Genomic_DNA"/>
</dbReference>
<proteinExistence type="inferred from homology"/>
<reference evidence="6" key="1">
    <citation type="submission" date="2016-10" db="EMBL/GenBank/DDBJ databases">
        <authorList>
            <person name="Varghese N."/>
            <person name="Submissions S."/>
        </authorList>
    </citation>
    <scope>NUCLEOTIDE SEQUENCE [LARGE SCALE GENOMIC DNA]</scope>
    <source>
        <strain evidence="6">DSM 217</strain>
    </source>
</reference>
<dbReference type="GO" id="GO:0007155">
    <property type="term" value="P:cell adhesion"/>
    <property type="evidence" value="ECO:0007669"/>
    <property type="project" value="InterPro"/>
</dbReference>
<protein>
    <submittedName>
        <fullName evidence="5">Prepilin-type N-terminal cleavage/methylation domain-containing protein</fullName>
    </submittedName>
</protein>
<dbReference type="Gene3D" id="3.30.700.10">
    <property type="entry name" value="Glycoprotein, Type 4 Pilin"/>
    <property type="match status" value="1"/>
</dbReference>
<dbReference type="InterPro" id="IPR001082">
    <property type="entry name" value="Pilin"/>
</dbReference>
<evidence type="ECO:0000256" key="1">
    <source>
        <dbReference type="ARBA" id="ARBA00005233"/>
    </source>
</evidence>
<dbReference type="InterPro" id="IPR045584">
    <property type="entry name" value="Pilin-like"/>
</dbReference>
<keyword evidence="4" id="KW-1133">Transmembrane helix</keyword>
<dbReference type="NCBIfam" id="TIGR02532">
    <property type="entry name" value="IV_pilin_GFxxxE"/>
    <property type="match status" value="1"/>
</dbReference>
<keyword evidence="3" id="KW-0281">Fimbrium</keyword>
<feature type="transmembrane region" description="Helical" evidence="4">
    <location>
        <begin position="49"/>
        <end position="72"/>
    </location>
</feature>